<dbReference type="Proteomes" id="UP001152622">
    <property type="component" value="Chromosome 12"/>
</dbReference>
<gene>
    <name evidence="2" type="ORF">SKAU_G00293040</name>
</gene>
<comment type="caution">
    <text evidence="2">The sequence shown here is derived from an EMBL/GenBank/DDBJ whole genome shotgun (WGS) entry which is preliminary data.</text>
</comment>
<sequence>MGSCRPLAGLEARLNCHVPSSYYVSISQTASNAITEHNLCTSTTTNLGTKHGTWRLNKQCLFPQKTFQIDFAAAYRTQTQAAQTDIAHPYENNEASDLAEERRRSTSSSHGKRKQRCVFIPVGLSSFRIAPRFSCPSCLLGGRTEEDILTLHACSLGRKSVRSKLSFFLGGDT</sequence>
<reference evidence="2" key="1">
    <citation type="journal article" date="2023" name="Science">
        <title>Genome structures resolve the early diversification of teleost fishes.</title>
        <authorList>
            <person name="Parey E."/>
            <person name="Louis A."/>
            <person name="Montfort J."/>
            <person name="Bouchez O."/>
            <person name="Roques C."/>
            <person name="Iampietro C."/>
            <person name="Lluch J."/>
            <person name="Castinel A."/>
            <person name="Donnadieu C."/>
            <person name="Desvignes T."/>
            <person name="Floi Bucao C."/>
            <person name="Jouanno E."/>
            <person name="Wen M."/>
            <person name="Mejri S."/>
            <person name="Dirks R."/>
            <person name="Jansen H."/>
            <person name="Henkel C."/>
            <person name="Chen W.J."/>
            <person name="Zahm M."/>
            <person name="Cabau C."/>
            <person name="Klopp C."/>
            <person name="Thompson A.W."/>
            <person name="Robinson-Rechavi M."/>
            <person name="Braasch I."/>
            <person name="Lecointre G."/>
            <person name="Bobe J."/>
            <person name="Postlethwait J.H."/>
            <person name="Berthelot C."/>
            <person name="Roest Crollius H."/>
            <person name="Guiguen Y."/>
        </authorList>
    </citation>
    <scope>NUCLEOTIDE SEQUENCE</scope>
    <source>
        <strain evidence="2">WJC10195</strain>
    </source>
</reference>
<evidence type="ECO:0000313" key="3">
    <source>
        <dbReference type="Proteomes" id="UP001152622"/>
    </source>
</evidence>
<dbReference type="EMBL" id="JAINUF010000012">
    <property type="protein sequence ID" value="KAJ8345111.1"/>
    <property type="molecule type" value="Genomic_DNA"/>
</dbReference>
<feature type="region of interest" description="Disordered" evidence="1">
    <location>
        <begin position="83"/>
        <end position="110"/>
    </location>
</feature>
<name>A0A9Q1EU59_SYNKA</name>
<proteinExistence type="predicted"/>
<keyword evidence="3" id="KW-1185">Reference proteome</keyword>
<dbReference type="AlphaFoldDB" id="A0A9Q1EU59"/>
<organism evidence="2 3">
    <name type="scientific">Synaphobranchus kaupii</name>
    <name type="common">Kaup's arrowtooth eel</name>
    <dbReference type="NCBI Taxonomy" id="118154"/>
    <lineage>
        <taxon>Eukaryota</taxon>
        <taxon>Metazoa</taxon>
        <taxon>Chordata</taxon>
        <taxon>Craniata</taxon>
        <taxon>Vertebrata</taxon>
        <taxon>Euteleostomi</taxon>
        <taxon>Actinopterygii</taxon>
        <taxon>Neopterygii</taxon>
        <taxon>Teleostei</taxon>
        <taxon>Anguilliformes</taxon>
        <taxon>Synaphobranchidae</taxon>
        <taxon>Synaphobranchus</taxon>
    </lineage>
</organism>
<accession>A0A9Q1EU59</accession>
<protein>
    <submittedName>
        <fullName evidence="2">Uncharacterized protein</fullName>
    </submittedName>
</protein>
<evidence type="ECO:0000256" key="1">
    <source>
        <dbReference type="SAM" id="MobiDB-lite"/>
    </source>
</evidence>
<evidence type="ECO:0000313" key="2">
    <source>
        <dbReference type="EMBL" id="KAJ8345111.1"/>
    </source>
</evidence>